<dbReference type="Proteomes" id="UP000030960">
    <property type="component" value="Unassembled WGS sequence"/>
</dbReference>
<keyword evidence="3 7" id="KW-0812">Transmembrane</keyword>
<feature type="domain" description="MotA/TolQ/ExbB proton channel" evidence="8">
    <location>
        <begin position="76"/>
        <end position="196"/>
    </location>
</feature>
<dbReference type="STRING" id="561184.SAMN05216376_10545"/>
<dbReference type="PANTHER" id="PTHR30625">
    <property type="entry name" value="PROTEIN TOLQ"/>
    <property type="match status" value="1"/>
</dbReference>
<comment type="similarity">
    <text evidence="6">Belongs to the exbB/tolQ family.</text>
</comment>
<gene>
    <name evidence="9" type="ORF">OA50_00930</name>
</gene>
<keyword evidence="6" id="KW-0813">Transport</keyword>
<evidence type="ECO:0000256" key="6">
    <source>
        <dbReference type="RuleBase" id="RU004057"/>
    </source>
</evidence>
<comment type="caution">
    <text evidence="9">The sequence shown here is derived from an EMBL/GenBank/DDBJ whole genome shotgun (WGS) entry which is preliminary data.</text>
</comment>
<dbReference type="InterPro" id="IPR002898">
    <property type="entry name" value="MotA_ExbB_proton_chnl"/>
</dbReference>
<protein>
    <submittedName>
        <fullName evidence="9">MotA/TolQ/ExbB proton channel</fullName>
    </submittedName>
</protein>
<evidence type="ECO:0000256" key="4">
    <source>
        <dbReference type="ARBA" id="ARBA00022989"/>
    </source>
</evidence>
<evidence type="ECO:0000256" key="7">
    <source>
        <dbReference type="SAM" id="Phobius"/>
    </source>
</evidence>
<evidence type="ECO:0000313" key="10">
    <source>
        <dbReference type="Proteomes" id="UP000030960"/>
    </source>
</evidence>
<feature type="transmembrane region" description="Helical" evidence="7">
    <location>
        <begin position="120"/>
        <end position="143"/>
    </location>
</feature>
<keyword evidence="6" id="KW-0653">Protein transport</keyword>
<reference evidence="9 10" key="1">
    <citation type="submission" date="2014-10" db="EMBL/GenBank/DDBJ databases">
        <title>Genome sequence of Ponticoccus sp. strain UMTAT08 isolated from clonal culture of toxic dinoflagellate Alexandrium tamiyavanichii.</title>
        <authorList>
            <person name="Gan H.Y."/>
            <person name="Muhd D.-D."/>
            <person name="Mohd Noor M.E."/>
            <person name="Yeong Y.S."/>
            <person name="Usup G."/>
        </authorList>
    </citation>
    <scope>NUCLEOTIDE SEQUENCE [LARGE SCALE GENOMIC DNA]</scope>
    <source>
        <strain evidence="9 10">UMTAT08</strain>
    </source>
</reference>
<dbReference type="RefSeq" id="WP_223306157.1">
    <property type="nucleotide sequence ID" value="NZ_JSUQ01000003.1"/>
</dbReference>
<proteinExistence type="inferred from homology"/>
<dbReference type="EMBL" id="JSUQ01000003">
    <property type="protein sequence ID" value="KHQ54338.1"/>
    <property type="molecule type" value="Genomic_DNA"/>
</dbReference>
<evidence type="ECO:0000259" key="8">
    <source>
        <dbReference type="Pfam" id="PF01618"/>
    </source>
</evidence>
<dbReference type="PATRIC" id="fig|1515334.3.peg.934"/>
<keyword evidence="5 7" id="KW-0472">Membrane</keyword>
<dbReference type="GO" id="GO:0017038">
    <property type="term" value="P:protein import"/>
    <property type="evidence" value="ECO:0007669"/>
    <property type="project" value="TreeGrafter"/>
</dbReference>
<evidence type="ECO:0000313" key="9">
    <source>
        <dbReference type="EMBL" id="KHQ54338.1"/>
    </source>
</evidence>
<evidence type="ECO:0000256" key="5">
    <source>
        <dbReference type="ARBA" id="ARBA00023136"/>
    </source>
</evidence>
<keyword evidence="10" id="KW-1185">Reference proteome</keyword>
<dbReference type="PANTHER" id="PTHR30625:SF11">
    <property type="entry name" value="MOTA_TOLQ_EXBB PROTON CHANNEL DOMAIN-CONTAINING PROTEIN"/>
    <property type="match status" value="1"/>
</dbReference>
<feature type="transmembrane region" description="Helical" evidence="7">
    <location>
        <begin position="20"/>
        <end position="38"/>
    </location>
</feature>
<feature type="transmembrane region" description="Helical" evidence="7">
    <location>
        <begin position="163"/>
        <end position="184"/>
    </location>
</feature>
<sequence>MMNSLNTFTQVLDRGGPALWAIAVLSVLTLTLILWKLWQLLRLGTWKRAGAETALRFWGQGQTTLAMSHISFDPAPRSRVAQAAMQARLSIPEEDAREEAARQARAVLTETRLGLRMLDLVVTIAPLIGLLGTVLGMIDAFQALQDSGQQADPAALAGGIWEALLTTAAGMAVAIPASVMLSVFDGMADRLAHDLEDIVTRVFTTPWAYAGEEEDSPETA</sequence>
<comment type="subcellular location">
    <subcellularLocation>
        <location evidence="1">Cell membrane</location>
        <topology evidence="1">Multi-pass membrane protein</topology>
    </subcellularLocation>
    <subcellularLocation>
        <location evidence="6">Membrane</location>
        <topology evidence="6">Multi-pass membrane protein</topology>
    </subcellularLocation>
</comment>
<dbReference type="Pfam" id="PF01618">
    <property type="entry name" value="MotA_ExbB"/>
    <property type="match status" value="1"/>
</dbReference>
<organism evidence="9 10">
    <name type="scientific">Mameliella alba</name>
    <dbReference type="NCBI Taxonomy" id="561184"/>
    <lineage>
        <taxon>Bacteria</taxon>
        <taxon>Pseudomonadati</taxon>
        <taxon>Pseudomonadota</taxon>
        <taxon>Alphaproteobacteria</taxon>
        <taxon>Rhodobacterales</taxon>
        <taxon>Roseobacteraceae</taxon>
        <taxon>Mameliella</taxon>
    </lineage>
</organism>
<dbReference type="AlphaFoldDB" id="A0A0B3S5S9"/>
<evidence type="ECO:0000256" key="2">
    <source>
        <dbReference type="ARBA" id="ARBA00022475"/>
    </source>
</evidence>
<dbReference type="InterPro" id="IPR050790">
    <property type="entry name" value="ExbB/TolQ_transport"/>
</dbReference>
<evidence type="ECO:0000256" key="3">
    <source>
        <dbReference type="ARBA" id="ARBA00022692"/>
    </source>
</evidence>
<dbReference type="GO" id="GO:0005886">
    <property type="term" value="C:plasma membrane"/>
    <property type="evidence" value="ECO:0007669"/>
    <property type="project" value="UniProtKB-SubCell"/>
</dbReference>
<keyword evidence="2" id="KW-1003">Cell membrane</keyword>
<keyword evidence="4 7" id="KW-1133">Transmembrane helix</keyword>
<evidence type="ECO:0000256" key="1">
    <source>
        <dbReference type="ARBA" id="ARBA00004651"/>
    </source>
</evidence>
<name>A0A0B3S5S9_9RHOB</name>
<accession>A0A0B3S5S9</accession>